<dbReference type="Pfam" id="PF01535">
    <property type="entry name" value="PPR"/>
    <property type="match status" value="4"/>
</dbReference>
<dbReference type="Proteomes" id="UP001370490">
    <property type="component" value="Unassembled WGS sequence"/>
</dbReference>
<sequence length="632" mass="71502">MKCPSHQNFTSISRHYRAILRSCIRHADLDTGEKLHSLSITTGLTSDPNTCLTNALFQFYCSFGKTSHAHHLFDRIPHSHWDIVDWTTLMTCYARNGFPENTINLFVEMQSAGLRFDGVTVMCTCNACAKLGNLALGAQIHCYIIKLGLIIGVKECNSIMDMYVKCRKMEEAKRVFEEVTERSVVSWTVILGGVIKWEGVKSGWLLFNEMPERNEVAWTVMIAGFVENGFIAHAFSLLSEMIFEWKFNLNHVSLCSILSGCVQSGDVMIGEWIHVYALKEKGNEINIMVATALIDMYAKCGRIGRAEQVFKKMSYRNVVAWNSMLNGLAVHGRGKDVLNIFPQMVKEAKPDVLTFMSVLSACSHAGLVDQGRYYFNRLQSVYGIKPTIEHYACMVDLLGRAGFLEEADRLIMEMPMLPNEFVLGSLLGSCHVHGKFQLGECLMRKLVEIDPQNTEYHILLSNMYTMAGKKEKANSLRQVLTKKGERKIPGVSSIHVHGQVYQFTSGDKSHPQSSEIYVMLKEMIQRLRLAGYIPNTTCQNFSAYYNGEGNADAEEEKEQALFSHSEKLAICFGLLNTKPGVPLYIFKNLRICQDCHSAVKIISKIYNREITIRDRSRFHCFKQGLCSCGDHW</sequence>
<dbReference type="InterPro" id="IPR046848">
    <property type="entry name" value="E_motif"/>
</dbReference>
<dbReference type="GO" id="GO:0003723">
    <property type="term" value="F:RNA binding"/>
    <property type="evidence" value="ECO:0007669"/>
    <property type="project" value="InterPro"/>
</dbReference>
<dbReference type="Pfam" id="PF13041">
    <property type="entry name" value="PPR_2"/>
    <property type="match status" value="1"/>
</dbReference>
<dbReference type="Gene3D" id="1.25.40.10">
    <property type="entry name" value="Tetratricopeptide repeat domain"/>
    <property type="match status" value="3"/>
</dbReference>
<feature type="repeat" description="PPR" evidence="3">
    <location>
        <begin position="152"/>
        <end position="186"/>
    </location>
</feature>
<evidence type="ECO:0000313" key="5">
    <source>
        <dbReference type="EMBL" id="KAK6913295.1"/>
    </source>
</evidence>
<dbReference type="AlphaFoldDB" id="A0AAN8UDC7"/>
<dbReference type="PANTHER" id="PTHR47926:SF436">
    <property type="entry name" value="PENTATRICOPEPTIDE REPEAT-CONTAINING PROTEIN ELI1, CHLOROPLASTIC-LIKE ISOFORM X2"/>
    <property type="match status" value="1"/>
</dbReference>
<dbReference type="InterPro" id="IPR011990">
    <property type="entry name" value="TPR-like_helical_dom_sf"/>
</dbReference>
<comment type="similarity">
    <text evidence="1">Belongs to the PPR family. PCMP-H subfamily.</text>
</comment>
<organism evidence="5 6">
    <name type="scientific">Dillenia turbinata</name>
    <dbReference type="NCBI Taxonomy" id="194707"/>
    <lineage>
        <taxon>Eukaryota</taxon>
        <taxon>Viridiplantae</taxon>
        <taxon>Streptophyta</taxon>
        <taxon>Embryophyta</taxon>
        <taxon>Tracheophyta</taxon>
        <taxon>Spermatophyta</taxon>
        <taxon>Magnoliopsida</taxon>
        <taxon>eudicotyledons</taxon>
        <taxon>Gunneridae</taxon>
        <taxon>Pentapetalae</taxon>
        <taxon>Dilleniales</taxon>
        <taxon>Dilleniaceae</taxon>
        <taxon>Dillenia</taxon>
    </lineage>
</organism>
<dbReference type="EMBL" id="JBAMMX010000027">
    <property type="protein sequence ID" value="KAK6913295.1"/>
    <property type="molecule type" value="Genomic_DNA"/>
</dbReference>
<evidence type="ECO:0000256" key="2">
    <source>
        <dbReference type="ARBA" id="ARBA00022737"/>
    </source>
</evidence>
<dbReference type="GO" id="GO:0009451">
    <property type="term" value="P:RNA modification"/>
    <property type="evidence" value="ECO:0007669"/>
    <property type="project" value="InterPro"/>
</dbReference>
<dbReference type="PROSITE" id="PS51375">
    <property type="entry name" value="PPR"/>
    <property type="match status" value="3"/>
</dbReference>
<dbReference type="InterPro" id="IPR032867">
    <property type="entry name" value="DYW_dom"/>
</dbReference>
<dbReference type="InterPro" id="IPR002885">
    <property type="entry name" value="PPR_rpt"/>
</dbReference>
<dbReference type="Pfam" id="PF14432">
    <property type="entry name" value="DYW_deaminase"/>
    <property type="match status" value="1"/>
</dbReference>
<evidence type="ECO:0000256" key="1">
    <source>
        <dbReference type="ARBA" id="ARBA00006643"/>
    </source>
</evidence>
<feature type="repeat" description="PPR" evidence="3">
    <location>
        <begin position="286"/>
        <end position="320"/>
    </location>
</feature>
<keyword evidence="6" id="KW-1185">Reference proteome</keyword>
<dbReference type="Pfam" id="PF20430">
    <property type="entry name" value="Eplus_motif"/>
    <property type="match status" value="1"/>
</dbReference>
<keyword evidence="2" id="KW-0677">Repeat</keyword>
<proteinExistence type="inferred from homology"/>
<dbReference type="Pfam" id="PF20431">
    <property type="entry name" value="E_motif"/>
    <property type="match status" value="1"/>
</dbReference>
<feature type="repeat" description="PPR" evidence="3">
    <location>
        <begin position="82"/>
        <end position="116"/>
    </location>
</feature>
<dbReference type="FunFam" id="1.25.40.10:FF:000184">
    <property type="entry name" value="Pentatricopeptide repeat-containing protein, chloroplastic"/>
    <property type="match status" value="1"/>
</dbReference>
<evidence type="ECO:0000256" key="3">
    <source>
        <dbReference type="PROSITE-ProRule" id="PRU00708"/>
    </source>
</evidence>
<feature type="domain" description="DYW" evidence="4">
    <location>
        <begin position="553"/>
        <end position="632"/>
    </location>
</feature>
<evidence type="ECO:0000259" key="4">
    <source>
        <dbReference type="Pfam" id="PF14432"/>
    </source>
</evidence>
<dbReference type="GO" id="GO:0008270">
    <property type="term" value="F:zinc ion binding"/>
    <property type="evidence" value="ECO:0007669"/>
    <property type="project" value="InterPro"/>
</dbReference>
<accession>A0AAN8UDC7</accession>
<evidence type="ECO:0000313" key="6">
    <source>
        <dbReference type="Proteomes" id="UP001370490"/>
    </source>
</evidence>
<gene>
    <name evidence="5" type="ORF">RJ641_022896</name>
</gene>
<dbReference type="NCBIfam" id="TIGR00756">
    <property type="entry name" value="PPR"/>
    <property type="match status" value="3"/>
</dbReference>
<dbReference type="InterPro" id="IPR046960">
    <property type="entry name" value="PPR_At4g14850-like_plant"/>
</dbReference>
<comment type="caution">
    <text evidence="5">The sequence shown here is derived from an EMBL/GenBank/DDBJ whole genome shotgun (WGS) entry which is preliminary data.</text>
</comment>
<name>A0AAN8UDC7_9MAGN</name>
<reference evidence="5 6" key="1">
    <citation type="submission" date="2023-12" db="EMBL/GenBank/DDBJ databases">
        <title>A high-quality genome assembly for Dillenia turbinata (Dilleniales).</title>
        <authorList>
            <person name="Chanderbali A."/>
        </authorList>
    </citation>
    <scope>NUCLEOTIDE SEQUENCE [LARGE SCALE GENOMIC DNA]</scope>
    <source>
        <strain evidence="5">LSX21</strain>
        <tissue evidence="5">Leaf</tissue>
    </source>
</reference>
<dbReference type="PANTHER" id="PTHR47926">
    <property type="entry name" value="PENTATRICOPEPTIDE REPEAT-CONTAINING PROTEIN"/>
    <property type="match status" value="1"/>
</dbReference>
<dbReference type="InterPro" id="IPR046849">
    <property type="entry name" value="E2_motif"/>
</dbReference>
<protein>
    <submittedName>
        <fullName evidence="5">E motif</fullName>
    </submittedName>
</protein>